<comment type="caution">
    <text evidence="2">The sequence shown here is derived from an EMBL/GenBank/DDBJ whole genome shotgun (WGS) entry which is preliminary data.</text>
</comment>
<dbReference type="Pfam" id="PF01627">
    <property type="entry name" value="Hpt"/>
    <property type="match status" value="1"/>
</dbReference>
<dbReference type="SUPFAM" id="SSF47226">
    <property type="entry name" value="Histidine-containing phosphotransfer domain, HPT domain"/>
    <property type="match status" value="1"/>
</dbReference>
<gene>
    <name evidence="2" type="ORF">GCM10023331_24950</name>
</gene>
<sequence length="145" mass="16445">MGSGIKDIFSNTPNNLPTNLTNAAMSYQKKDLYQLDFTGLYEITAGNTDFMLSLLQVISTGLDQYPQKLKQALDSQAIEDFASIAHKYKSSTAYLHFEDLQGLLSELEKTAVYNTDLYLKHQMVEELSHFALEQVMLKIQELLLK</sequence>
<reference evidence="3" key="1">
    <citation type="journal article" date="2019" name="Int. J. Syst. Evol. Microbiol.">
        <title>The Global Catalogue of Microorganisms (GCM) 10K type strain sequencing project: providing services to taxonomists for standard genome sequencing and annotation.</title>
        <authorList>
            <consortium name="The Broad Institute Genomics Platform"/>
            <consortium name="The Broad Institute Genome Sequencing Center for Infectious Disease"/>
            <person name="Wu L."/>
            <person name="Ma J."/>
        </authorList>
    </citation>
    <scope>NUCLEOTIDE SEQUENCE [LARGE SCALE GENOMIC DNA]</scope>
    <source>
        <strain evidence="3">JCM 18326</strain>
    </source>
</reference>
<evidence type="ECO:0000313" key="3">
    <source>
        <dbReference type="Proteomes" id="UP001500298"/>
    </source>
</evidence>
<dbReference type="InterPro" id="IPR036641">
    <property type="entry name" value="HPT_dom_sf"/>
</dbReference>
<organism evidence="2 3">
    <name type="scientific">Algivirga pacifica</name>
    <dbReference type="NCBI Taxonomy" id="1162670"/>
    <lineage>
        <taxon>Bacteria</taxon>
        <taxon>Pseudomonadati</taxon>
        <taxon>Bacteroidota</taxon>
        <taxon>Cytophagia</taxon>
        <taxon>Cytophagales</taxon>
        <taxon>Flammeovirgaceae</taxon>
        <taxon>Algivirga</taxon>
    </lineage>
</organism>
<feature type="domain" description="HPt" evidence="1">
    <location>
        <begin position="54"/>
        <end position="125"/>
    </location>
</feature>
<dbReference type="Gene3D" id="1.20.120.160">
    <property type="entry name" value="HPT domain"/>
    <property type="match status" value="1"/>
</dbReference>
<keyword evidence="3" id="KW-1185">Reference proteome</keyword>
<name>A0ABP9DBI8_9BACT</name>
<dbReference type="Proteomes" id="UP001500298">
    <property type="component" value="Unassembled WGS sequence"/>
</dbReference>
<protein>
    <recommendedName>
        <fullName evidence="1">HPt domain-containing protein</fullName>
    </recommendedName>
</protein>
<dbReference type="InterPro" id="IPR008207">
    <property type="entry name" value="Sig_transdc_His_kin_Hpt_dom"/>
</dbReference>
<evidence type="ECO:0000313" key="2">
    <source>
        <dbReference type="EMBL" id="GAA4838725.1"/>
    </source>
</evidence>
<proteinExistence type="predicted"/>
<accession>A0ABP9DBI8</accession>
<evidence type="ECO:0000259" key="1">
    <source>
        <dbReference type="Pfam" id="PF01627"/>
    </source>
</evidence>
<dbReference type="EMBL" id="BAABJX010000036">
    <property type="protein sequence ID" value="GAA4838725.1"/>
    <property type="molecule type" value="Genomic_DNA"/>
</dbReference>